<evidence type="ECO:0000256" key="2">
    <source>
        <dbReference type="ARBA" id="ARBA00023277"/>
    </source>
</evidence>
<dbReference type="EMBL" id="AP023368">
    <property type="protein sequence ID" value="BCJ97081.1"/>
    <property type="molecule type" value="Genomic_DNA"/>
</dbReference>
<dbReference type="PANTHER" id="PTHR11280:SF5">
    <property type="entry name" value="GLUCOSAMINE-6-PHOSPHATE ISOMERASE"/>
    <property type="match status" value="1"/>
</dbReference>
<dbReference type="AlphaFoldDB" id="A0A7I8DIJ2"/>
<proteinExistence type="predicted"/>
<dbReference type="InterPro" id="IPR037171">
    <property type="entry name" value="NagB/RpiA_transferase-like"/>
</dbReference>
<dbReference type="GO" id="GO:0004342">
    <property type="term" value="F:glucosamine-6-phosphate deaminase activity"/>
    <property type="evidence" value="ECO:0007669"/>
    <property type="project" value="InterPro"/>
</dbReference>
<dbReference type="RefSeq" id="WP_185257545.1">
    <property type="nucleotide sequence ID" value="NZ_AP023368.1"/>
</dbReference>
<dbReference type="CDD" id="cd01399">
    <property type="entry name" value="GlcN6P_deaminase"/>
    <property type="match status" value="1"/>
</dbReference>
<name>A0A7I8DIJ2_9FIRM</name>
<dbReference type="GO" id="GO:0005737">
    <property type="term" value="C:cytoplasm"/>
    <property type="evidence" value="ECO:0007669"/>
    <property type="project" value="TreeGrafter"/>
</dbReference>
<gene>
    <name evidence="4" type="primary">nagB_1</name>
    <name evidence="4" type="ORF">bsdcttw_01220</name>
</gene>
<dbReference type="PROSITE" id="PS01161">
    <property type="entry name" value="GLC_GALNAC_ISOMERASE"/>
    <property type="match status" value="1"/>
</dbReference>
<sequence length="241" mass="26976">MNIIIAENEQRFDQIAAWKIIGQMLSKPESLIGLSTGQTTMNMHRIVSEIYKMNPFDTSKVQVFNVDELINLPRTYSGSCYAMIKSQLCDSLNIPEEHFIMPPTFSEDFELECKKFDQALEAAGGIDLQMLGIGWNGHIGINQPGTPFESTTWVSPMDPIFEEKVRRETKVDENYYLGGLTLGIKNIMQARKVVLIAKGRQKAEIIKKALQGPVTVDIPASVLQLHPNCEVLLDTEAASML</sequence>
<protein>
    <submittedName>
        <fullName evidence="4">Glucosamine-6-phosphate deaminase</fullName>
    </submittedName>
</protein>
<dbReference type="GO" id="GO:0042802">
    <property type="term" value="F:identical protein binding"/>
    <property type="evidence" value="ECO:0007669"/>
    <property type="project" value="TreeGrafter"/>
</dbReference>
<dbReference type="InterPro" id="IPR004547">
    <property type="entry name" value="Glucosamine6P_isomerase"/>
</dbReference>
<dbReference type="GO" id="GO:0006046">
    <property type="term" value="P:N-acetylglucosamine catabolic process"/>
    <property type="evidence" value="ECO:0007669"/>
    <property type="project" value="TreeGrafter"/>
</dbReference>
<evidence type="ECO:0000259" key="3">
    <source>
        <dbReference type="Pfam" id="PF01182"/>
    </source>
</evidence>
<dbReference type="Proteomes" id="UP000515703">
    <property type="component" value="Chromosome"/>
</dbReference>
<keyword evidence="5" id="KW-1185">Reference proteome</keyword>
<dbReference type="GO" id="GO:0006043">
    <property type="term" value="P:glucosamine catabolic process"/>
    <property type="evidence" value="ECO:0007669"/>
    <property type="project" value="TreeGrafter"/>
</dbReference>
<organism evidence="4 5">
    <name type="scientific">Anaerocolumna chitinilytica</name>
    <dbReference type="NCBI Taxonomy" id="1727145"/>
    <lineage>
        <taxon>Bacteria</taxon>
        <taxon>Bacillati</taxon>
        <taxon>Bacillota</taxon>
        <taxon>Clostridia</taxon>
        <taxon>Lachnospirales</taxon>
        <taxon>Lachnospiraceae</taxon>
        <taxon>Anaerocolumna</taxon>
    </lineage>
</organism>
<dbReference type="Gene3D" id="3.40.50.1360">
    <property type="match status" value="1"/>
</dbReference>
<evidence type="ECO:0000313" key="5">
    <source>
        <dbReference type="Proteomes" id="UP000515703"/>
    </source>
</evidence>
<dbReference type="PANTHER" id="PTHR11280">
    <property type="entry name" value="GLUCOSAMINE-6-PHOSPHATE ISOMERASE"/>
    <property type="match status" value="1"/>
</dbReference>
<dbReference type="InterPro" id="IPR006148">
    <property type="entry name" value="Glc/Gal-6P_isomerase"/>
</dbReference>
<feature type="domain" description="Glucosamine/galactosamine-6-phosphate isomerase" evidence="3">
    <location>
        <begin position="31"/>
        <end position="224"/>
    </location>
</feature>
<keyword evidence="2" id="KW-0119">Carbohydrate metabolism</keyword>
<dbReference type="GO" id="GO:0019262">
    <property type="term" value="P:N-acetylneuraminate catabolic process"/>
    <property type="evidence" value="ECO:0007669"/>
    <property type="project" value="TreeGrafter"/>
</dbReference>
<reference evidence="4 5" key="1">
    <citation type="submission" date="2020-08" db="EMBL/GenBank/DDBJ databases">
        <title>Draft genome sequencing of an Anaerocolumna strain isolated from anoxic soil subjected to BSD treatment.</title>
        <authorList>
            <person name="Uek A."/>
            <person name="Tonouchi A."/>
        </authorList>
    </citation>
    <scope>NUCLEOTIDE SEQUENCE [LARGE SCALE GENOMIC DNA]</scope>
    <source>
        <strain evidence="4 5">CTTW</strain>
    </source>
</reference>
<reference evidence="4 5" key="2">
    <citation type="submission" date="2020-08" db="EMBL/GenBank/DDBJ databases">
        <authorList>
            <person name="Ueki A."/>
            <person name="Tonouchi A."/>
        </authorList>
    </citation>
    <scope>NUCLEOTIDE SEQUENCE [LARGE SCALE GENOMIC DNA]</scope>
    <source>
        <strain evidence="4 5">CTTW</strain>
    </source>
</reference>
<accession>A0A7I8DIJ2</accession>
<keyword evidence="1" id="KW-0378">Hydrolase</keyword>
<dbReference type="Pfam" id="PF01182">
    <property type="entry name" value="Glucosamine_iso"/>
    <property type="match status" value="1"/>
</dbReference>
<evidence type="ECO:0000256" key="1">
    <source>
        <dbReference type="ARBA" id="ARBA00022801"/>
    </source>
</evidence>
<evidence type="ECO:0000313" key="4">
    <source>
        <dbReference type="EMBL" id="BCJ97081.1"/>
    </source>
</evidence>
<dbReference type="SUPFAM" id="SSF100950">
    <property type="entry name" value="NagB/RpiA/CoA transferase-like"/>
    <property type="match status" value="1"/>
</dbReference>
<dbReference type="GO" id="GO:0005975">
    <property type="term" value="P:carbohydrate metabolic process"/>
    <property type="evidence" value="ECO:0007669"/>
    <property type="project" value="InterPro"/>
</dbReference>
<dbReference type="KEGG" id="acht:bsdcttw_01220"/>
<dbReference type="InterPro" id="IPR018321">
    <property type="entry name" value="Glucosamine6P_isomerase_CS"/>
</dbReference>